<dbReference type="Proteomes" id="UP000321393">
    <property type="component" value="Unassembled WGS sequence"/>
</dbReference>
<evidence type="ECO:0000313" key="1">
    <source>
        <dbReference type="EMBL" id="KAA0042508.1"/>
    </source>
</evidence>
<protein>
    <submittedName>
        <fullName evidence="1">Uncharacterized protein</fullName>
    </submittedName>
</protein>
<comment type="caution">
    <text evidence="1">The sequence shown here is derived from an EMBL/GenBank/DDBJ whole genome shotgun (WGS) entry which is preliminary data.</text>
</comment>
<name>A0A5A7TIA6_CUCMM</name>
<organism evidence="1 2">
    <name type="scientific">Cucumis melo var. makuwa</name>
    <name type="common">Oriental melon</name>
    <dbReference type="NCBI Taxonomy" id="1194695"/>
    <lineage>
        <taxon>Eukaryota</taxon>
        <taxon>Viridiplantae</taxon>
        <taxon>Streptophyta</taxon>
        <taxon>Embryophyta</taxon>
        <taxon>Tracheophyta</taxon>
        <taxon>Spermatophyta</taxon>
        <taxon>Magnoliopsida</taxon>
        <taxon>eudicotyledons</taxon>
        <taxon>Gunneridae</taxon>
        <taxon>Pentapetalae</taxon>
        <taxon>rosids</taxon>
        <taxon>fabids</taxon>
        <taxon>Cucurbitales</taxon>
        <taxon>Cucurbitaceae</taxon>
        <taxon>Benincaseae</taxon>
        <taxon>Cucumis</taxon>
    </lineage>
</organism>
<gene>
    <name evidence="1" type="ORF">E6C27_scaffold43195G00010</name>
</gene>
<dbReference type="AlphaFoldDB" id="A0A5A7TIA6"/>
<sequence>MDVESSFRVRIGTPLAILSISQHKSSRAFKVKVKLIYPRETTKGDGKASHPISELKQGQEIFFKSCDRPRPPEPKSLELKLGMRTESLSQRFAPSSSAFVIGYPLSGRLNRKISLADVFRKSERIRRRAVNRVSVPVRRIRHPLAFLLYSLKQDKEGGIPLFHSNASRYTAIKAYLQGRMGRDAGYRAEAHVGVGRYPLLQTEGIGGMAYEMIDCSERQGKYQSVRQLWQDMQKDKLLRKTFFHSFLSGSEGEYTVIESKILLDWGWRRRFDRPLKTKECSMDRRARTLFMSILGKVLRIYSTGHRKNDFSGAHDFFDLWKIEIQLPRTGNHSGNPYTRLQTLETIEIAYSHSNLPLESRSAG</sequence>
<reference evidence="1 2" key="1">
    <citation type="submission" date="2019-08" db="EMBL/GenBank/DDBJ databases">
        <title>Draft genome sequences of two oriental melons (Cucumis melo L. var makuwa).</title>
        <authorList>
            <person name="Kwon S.-Y."/>
        </authorList>
    </citation>
    <scope>NUCLEOTIDE SEQUENCE [LARGE SCALE GENOMIC DNA]</scope>
    <source>
        <strain evidence="2">cv. SW 3</strain>
        <tissue evidence="1">Leaf</tissue>
    </source>
</reference>
<accession>A0A5A7TIA6</accession>
<proteinExistence type="predicted"/>
<dbReference type="EMBL" id="SSTE01015929">
    <property type="protein sequence ID" value="KAA0042508.1"/>
    <property type="molecule type" value="Genomic_DNA"/>
</dbReference>
<evidence type="ECO:0000313" key="2">
    <source>
        <dbReference type="Proteomes" id="UP000321393"/>
    </source>
</evidence>